<keyword evidence="2" id="KW-1185">Reference proteome</keyword>
<accession>E0ICU5</accession>
<sequence>MADKRDELIKYMAGQFVHYIDTPAEERERRRLSKQAAKSSREPWVTRWFGLAPVTLFTWMRGSRGTAPSAVKAAESREQG</sequence>
<dbReference type="EMBL" id="AEDD01000009">
    <property type="protein sequence ID" value="EFM09981.1"/>
    <property type="molecule type" value="Genomic_DNA"/>
</dbReference>
<proteinExistence type="predicted"/>
<evidence type="ECO:0008006" key="3">
    <source>
        <dbReference type="Google" id="ProtNLM"/>
    </source>
</evidence>
<dbReference type="InterPro" id="IPR025622">
    <property type="entry name" value="YqzE"/>
</dbReference>
<gene>
    <name evidence="1" type="ORF">PaecuDRAFT_3484</name>
</gene>
<dbReference type="OrthoDB" id="2691835at2"/>
<organism evidence="1 2">
    <name type="scientific">Paenibacillus curdlanolyticus YK9</name>
    <dbReference type="NCBI Taxonomy" id="717606"/>
    <lineage>
        <taxon>Bacteria</taxon>
        <taxon>Bacillati</taxon>
        <taxon>Bacillota</taxon>
        <taxon>Bacilli</taxon>
        <taxon>Bacillales</taxon>
        <taxon>Paenibacillaceae</taxon>
        <taxon>Paenibacillus</taxon>
    </lineage>
</organism>
<dbReference type="Pfam" id="PF14038">
    <property type="entry name" value="YqzE"/>
    <property type="match status" value="1"/>
</dbReference>
<name>E0ICU5_9BACL</name>
<reference evidence="1 2" key="1">
    <citation type="submission" date="2010-07" db="EMBL/GenBank/DDBJ databases">
        <title>The draft genome of Paenibacillus curdlanolyticus YK9.</title>
        <authorList>
            <consortium name="US DOE Joint Genome Institute (JGI-PGF)"/>
            <person name="Lucas S."/>
            <person name="Copeland A."/>
            <person name="Lapidus A."/>
            <person name="Cheng J.-F."/>
            <person name="Bruce D."/>
            <person name="Goodwin L."/>
            <person name="Pitluck S."/>
            <person name="Land M.L."/>
            <person name="Hauser L."/>
            <person name="Chang Y.-J."/>
            <person name="Jeffries C."/>
            <person name="Anderson I.J."/>
            <person name="Johnson E."/>
            <person name="Loganathan U."/>
            <person name="Mulhopadhyay B."/>
            <person name="Kyrpides N."/>
            <person name="Woyke T.J."/>
        </authorList>
    </citation>
    <scope>NUCLEOTIDE SEQUENCE [LARGE SCALE GENOMIC DNA]</scope>
    <source>
        <strain evidence="1 2">YK9</strain>
    </source>
</reference>
<evidence type="ECO:0000313" key="1">
    <source>
        <dbReference type="EMBL" id="EFM09981.1"/>
    </source>
</evidence>
<dbReference type="Proteomes" id="UP000005387">
    <property type="component" value="Unassembled WGS sequence"/>
</dbReference>
<dbReference type="STRING" id="717606.PaecuDRAFT_3484"/>
<dbReference type="AlphaFoldDB" id="E0ICU5"/>
<evidence type="ECO:0000313" key="2">
    <source>
        <dbReference type="Proteomes" id="UP000005387"/>
    </source>
</evidence>
<dbReference type="RefSeq" id="WP_006039472.1">
    <property type="nucleotide sequence ID" value="NZ_AEDD01000009.1"/>
</dbReference>
<protein>
    <recommendedName>
        <fullName evidence="3">YqzE family protein</fullName>
    </recommendedName>
</protein>